<dbReference type="eggNOG" id="ENOG502S0IV">
    <property type="taxonomic scope" value="Eukaryota"/>
</dbReference>
<reference evidence="4" key="2">
    <citation type="submission" date="2013-04" db="UniProtKB">
        <authorList>
            <consortium name="EnsemblPlants"/>
        </authorList>
    </citation>
    <scope>IDENTIFICATION</scope>
</reference>
<reference evidence="4" key="1">
    <citation type="journal article" date="2013" name="Nat. Commun.">
        <title>Whole-genome sequencing of Oryza brachyantha reveals mechanisms underlying Oryza genome evolution.</title>
        <authorList>
            <person name="Chen J."/>
            <person name="Huang Q."/>
            <person name="Gao D."/>
            <person name="Wang J."/>
            <person name="Lang Y."/>
            <person name="Liu T."/>
            <person name="Li B."/>
            <person name="Bai Z."/>
            <person name="Luis Goicoechea J."/>
            <person name="Liang C."/>
            <person name="Chen C."/>
            <person name="Zhang W."/>
            <person name="Sun S."/>
            <person name="Liao Y."/>
            <person name="Zhang X."/>
            <person name="Yang L."/>
            <person name="Song C."/>
            <person name="Wang M."/>
            <person name="Shi J."/>
            <person name="Liu G."/>
            <person name="Liu J."/>
            <person name="Zhou H."/>
            <person name="Zhou W."/>
            <person name="Yu Q."/>
            <person name="An N."/>
            <person name="Chen Y."/>
            <person name="Cai Q."/>
            <person name="Wang B."/>
            <person name="Liu B."/>
            <person name="Min J."/>
            <person name="Huang Y."/>
            <person name="Wu H."/>
            <person name="Li Z."/>
            <person name="Zhang Y."/>
            <person name="Yin Y."/>
            <person name="Song W."/>
            <person name="Jiang J."/>
            <person name="Jackson S.A."/>
            <person name="Wing R.A."/>
            <person name="Wang J."/>
            <person name="Chen M."/>
        </authorList>
    </citation>
    <scope>NUCLEOTIDE SEQUENCE [LARGE SCALE GENOMIC DNA]</scope>
    <source>
        <strain evidence="4">cv. IRGC 101232</strain>
    </source>
</reference>
<dbReference type="Proteomes" id="UP000006038">
    <property type="component" value="Chromosome 10"/>
</dbReference>
<protein>
    <recommendedName>
        <fullName evidence="6">VAN3-binding protein-like auxin canalisation domain-containing protein</fullName>
    </recommendedName>
</protein>
<evidence type="ECO:0000259" key="2">
    <source>
        <dbReference type="Pfam" id="PF05703"/>
    </source>
</evidence>
<dbReference type="InterPro" id="IPR008546">
    <property type="entry name" value="VAN3-bd-like_auxin_canal"/>
</dbReference>
<dbReference type="Gramene" id="OB10G26160.1">
    <property type="protein sequence ID" value="OB10G26160.1"/>
    <property type="gene ID" value="OB10G26160"/>
</dbReference>
<dbReference type="EnsemblPlants" id="OB10G26160.1">
    <property type="protein sequence ID" value="OB10G26160.1"/>
    <property type="gene ID" value="OB10G26160"/>
</dbReference>
<dbReference type="Pfam" id="PF08458">
    <property type="entry name" value="PH_2"/>
    <property type="match status" value="1"/>
</dbReference>
<name>J3N518_ORYBR</name>
<dbReference type="GO" id="GO:0009734">
    <property type="term" value="P:auxin-activated signaling pathway"/>
    <property type="evidence" value="ECO:0007669"/>
    <property type="project" value="TreeGrafter"/>
</dbReference>
<dbReference type="STRING" id="4533.J3N518"/>
<dbReference type="PANTHER" id="PTHR31351">
    <property type="entry name" value="EXPRESSED PROTEIN"/>
    <property type="match status" value="1"/>
</dbReference>
<evidence type="ECO:0000259" key="3">
    <source>
        <dbReference type="Pfam" id="PF08458"/>
    </source>
</evidence>
<dbReference type="OMA" id="MQSSIWI"/>
<dbReference type="HOGENOM" id="CLU_035091_0_0_1"/>
<dbReference type="PANTHER" id="PTHR31351:SF30">
    <property type="entry name" value="VAN3-BINDING PROTEIN-LIKE"/>
    <property type="match status" value="1"/>
</dbReference>
<evidence type="ECO:0000313" key="5">
    <source>
        <dbReference type="Proteomes" id="UP000006038"/>
    </source>
</evidence>
<organism evidence="4">
    <name type="scientific">Oryza brachyantha</name>
    <name type="common">malo sina</name>
    <dbReference type="NCBI Taxonomy" id="4533"/>
    <lineage>
        <taxon>Eukaryota</taxon>
        <taxon>Viridiplantae</taxon>
        <taxon>Streptophyta</taxon>
        <taxon>Embryophyta</taxon>
        <taxon>Tracheophyta</taxon>
        <taxon>Spermatophyta</taxon>
        <taxon>Magnoliopsida</taxon>
        <taxon>Liliopsida</taxon>
        <taxon>Poales</taxon>
        <taxon>Poaceae</taxon>
        <taxon>BOP clade</taxon>
        <taxon>Oryzoideae</taxon>
        <taxon>Oryzeae</taxon>
        <taxon>Oryzinae</taxon>
        <taxon>Oryza</taxon>
    </lineage>
</organism>
<dbReference type="GO" id="GO:0010087">
    <property type="term" value="P:phloem or xylem histogenesis"/>
    <property type="evidence" value="ECO:0007669"/>
    <property type="project" value="TreeGrafter"/>
</dbReference>
<dbReference type="Pfam" id="PF05703">
    <property type="entry name" value="Auxin_canalis"/>
    <property type="match status" value="1"/>
</dbReference>
<feature type="region of interest" description="Disordered" evidence="1">
    <location>
        <begin position="87"/>
        <end position="123"/>
    </location>
</feature>
<proteinExistence type="predicted"/>
<feature type="domain" description="Pleckstrin-like plant" evidence="3">
    <location>
        <begin position="324"/>
        <end position="421"/>
    </location>
</feature>
<keyword evidence="5" id="KW-1185">Reference proteome</keyword>
<dbReference type="InterPro" id="IPR013666">
    <property type="entry name" value="PH_pln"/>
</dbReference>
<feature type="domain" description="VAN3-binding protein-like auxin canalisation" evidence="2">
    <location>
        <begin position="62"/>
        <end position="303"/>
    </location>
</feature>
<accession>J3N518</accession>
<dbReference type="GO" id="GO:0010305">
    <property type="term" value="P:leaf vascular tissue pattern formation"/>
    <property type="evidence" value="ECO:0007669"/>
    <property type="project" value="TreeGrafter"/>
</dbReference>
<evidence type="ECO:0000256" key="1">
    <source>
        <dbReference type="SAM" id="MobiDB-lite"/>
    </source>
</evidence>
<sequence length="430" mass="46444">MHSVEGMSSPYCAQYPCKCDNISAFKASQAESPQIDVRKAAILCKEKSRRSKCCHPADMPIIPEQAMEFLSRTWSPSSSDLFQTLRTSSENLQPEKASKDEEENEEKDEGQDEGTHLSTVHVSGGKNQSFNQTWCVLASEMPSPIQRKHKLKQPTWQLNVKYMKEILRGHFLNGVAVTGRQQKKRKEELRLQAAKAHASVSVAQLAAAIASIVSVCELRPANLKCVEAADCKKMGTVLASAAALIATVCAEAAEISGADRSRVRSAVKTGLESCSSTELLTLTATAATCLRGAAALKLRADARGISRNSSVGINATSFRKGTILRVRLPCGSVRVRTVAFFPQHGTVALRLGKRHLHGVFSTYKDYEVQAVSIDGGEGGGGGGPVLFPLALSTAAGVVQLLLDSQVHCKVWKSAIEDMLLSDQNTKHAKR</sequence>
<evidence type="ECO:0000313" key="4">
    <source>
        <dbReference type="EnsemblPlants" id="OB10G26160.1"/>
    </source>
</evidence>
<dbReference type="InterPro" id="IPR040269">
    <property type="entry name" value="VAB"/>
</dbReference>
<dbReference type="AlphaFoldDB" id="J3N518"/>
<feature type="compositionally biased region" description="Acidic residues" evidence="1">
    <location>
        <begin position="100"/>
        <end position="112"/>
    </location>
</feature>
<evidence type="ECO:0008006" key="6">
    <source>
        <dbReference type="Google" id="ProtNLM"/>
    </source>
</evidence>